<dbReference type="Pfam" id="PF00530">
    <property type="entry name" value="SRCR"/>
    <property type="match status" value="1"/>
</dbReference>
<evidence type="ECO:0000256" key="3">
    <source>
        <dbReference type="PROSITE-ProRule" id="PRU00121"/>
    </source>
</evidence>
<dbReference type="Gene3D" id="2.40.20.10">
    <property type="entry name" value="Plasminogen Kringle 4"/>
    <property type="match status" value="1"/>
</dbReference>
<dbReference type="InterPro" id="IPR036772">
    <property type="entry name" value="SRCR-like_dom_sf"/>
</dbReference>
<evidence type="ECO:0000313" key="7">
    <source>
        <dbReference type="Ensembl" id="ENSSGRP00000110261.1"/>
    </source>
</evidence>
<keyword evidence="8" id="KW-1185">Reference proteome</keyword>
<name>A0A672T9K3_SINGR</name>
<dbReference type="InParanoid" id="A0A672T9K3"/>
<dbReference type="SMART" id="SM00130">
    <property type="entry name" value="KR"/>
    <property type="match status" value="1"/>
</dbReference>
<dbReference type="PANTHER" id="PTHR31278">
    <property type="entry name" value="CHCHD1"/>
    <property type="match status" value="1"/>
</dbReference>
<dbReference type="PROSITE" id="PS50070">
    <property type="entry name" value="KRINGLE_2"/>
    <property type="match status" value="1"/>
</dbReference>
<dbReference type="GO" id="GO:0003723">
    <property type="term" value="F:RNA binding"/>
    <property type="evidence" value="ECO:0007669"/>
    <property type="project" value="TreeGrafter"/>
</dbReference>
<dbReference type="Proteomes" id="UP000472262">
    <property type="component" value="Unassembled WGS sequence"/>
</dbReference>
<sequence>MSGSVIQEKVAKLLSRQNGKPVLRPIKPLALKNDVASRKLKKGEATCVTEMSLLMACWKKNDFNNTVCSKEVSVFYACVEKGQNKAKGKQETQGRLLPKEANTLLKRFPNLSSPLSCSEGFTELGYYNGSVSQTDSGSSCLKWTDFPDYMLQYPNRGLGDHNQCRNPDRESNPWCFFRQKSGAIGWAYCDCHQGEARLVGGSSNKSGRLEVYLNGRWGAVCDTHLTDRDASV</sequence>
<evidence type="ECO:0000259" key="5">
    <source>
        <dbReference type="PROSITE" id="PS50070"/>
    </source>
</evidence>
<dbReference type="Pfam" id="PF00051">
    <property type="entry name" value="Kringle"/>
    <property type="match status" value="1"/>
</dbReference>
<keyword evidence="1 3" id="KW-0420">Kringle</keyword>
<dbReference type="Gene3D" id="3.10.250.10">
    <property type="entry name" value="SRCR-like domain"/>
    <property type="match status" value="1"/>
</dbReference>
<dbReference type="SUPFAM" id="SSF56487">
    <property type="entry name" value="SRCR-like"/>
    <property type="match status" value="1"/>
</dbReference>
<reference evidence="7" key="2">
    <citation type="submission" date="2025-09" db="UniProtKB">
        <authorList>
            <consortium name="Ensembl"/>
        </authorList>
    </citation>
    <scope>IDENTIFICATION</scope>
</reference>
<evidence type="ECO:0000313" key="8">
    <source>
        <dbReference type="Proteomes" id="UP000472262"/>
    </source>
</evidence>
<dbReference type="InterPro" id="IPR038178">
    <property type="entry name" value="Kringle_sf"/>
</dbReference>
<dbReference type="InterPro" id="IPR033620">
    <property type="entry name" value="Ribosomal_mS37_met"/>
</dbReference>
<keyword evidence="2" id="KW-1015">Disulfide bond</keyword>
<comment type="caution">
    <text evidence="4">Lacks conserved residue(s) required for the propagation of feature annotation.</text>
</comment>
<evidence type="ECO:0000259" key="6">
    <source>
        <dbReference type="PROSITE" id="PS50287"/>
    </source>
</evidence>
<dbReference type="GO" id="GO:0016020">
    <property type="term" value="C:membrane"/>
    <property type="evidence" value="ECO:0007669"/>
    <property type="project" value="InterPro"/>
</dbReference>
<feature type="domain" description="Kringle" evidence="5">
    <location>
        <begin position="127"/>
        <end position="194"/>
    </location>
</feature>
<dbReference type="InterPro" id="IPR001190">
    <property type="entry name" value="SRCR"/>
</dbReference>
<accession>A0A672T9K3</accession>
<organism evidence="7 8">
    <name type="scientific">Sinocyclocheilus grahami</name>
    <name type="common">Dianchi golden-line fish</name>
    <name type="synonym">Barbus grahami</name>
    <dbReference type="NCBI Taxonomy" id="75366"/>
    <lineage>
        <taxon>Eukaryota</taxon>
        <taxon>Metazoa</taxon>
        <taxon>Chordata</taxon>
        <taxon>Craniata</taxon>
        <taxon>Vertebrata</taxon>
        <taxon>Euteleostomi</taxon>
        <taxon>Actinopterygii</taxon>
        <taxon>Neopterygii</taxon>
        <taxon>Teleostei</taxon>
        <taxon>Ostariophysi</taxon>
        <taxon>Cypriniformes</taxon>
        <taxon>Cyprinidae</taxon>
        <taxon>Cyprininae</taxon>
        <taxon>Sinocyclocheilus</taxon>
    </lineage>
</organism>
<dbReference type="GO" id="GO:0005654">
    <property type="term" value="C:nucleoplasm"/>
    <property type="evidence" value="ECO:0007669"/>
    <property type="project" value="TreeGrafter"/>
</dbReference>
<dbReference type="SUPFAM" id="SSF47072">
    <property type="entry name" value="Cysteine alpha-hairpin motif"/>
    <property type="match status" value="1"/>
</dbReference>
<evidence type="ECO:0000256" key="4">
    <source>
        <dbReference type="PROSITE-ProRule" id="PRU00196"/>
    </source>
</evidence>
<feature type="domain" description="SRCR" evidence="6">
    <location>
        <begin position="196"/>
        <end position="232"/>
    </location>
</feature>
<evidence type="ECO:0000256" key="2">
    <source>
        <dbReference type="ARBA" id="ARBA00023157"/>
    </source>
</evidence>
<dbReference type="SUPFAM" id="SSF57440">
    <property type="entry name" value="Kringle-like"/>
    <property type="match status" value="1"/>
</dbReference>
<protein>
    <submittedName>
        <fullName evidence="7">Coiled-coil-helix-coiled-coil-helix domain containing 1</fullName>
    </submittedName>
</protein>
<dbReference type="PANTHER" id="PTHR31278:SF2">
    <property type="entry name" value="SMALL RIBOSOMAL SUBUNIT PROTEIN MS37"/>
    <property type="match status" value="1"/>
</dbReference>
<dbReference type="InterPro" id="IPR013806">
    <property type="entry name" value="Kringle-like"/>
</dbReference>
<dbReference type="InterPro" id="IPR000001">
    <property type="entry name" value="Kringle"/>
</dbReference>
<dbReference type="PROSITE" id="PS50287">
    <property type="entry name" value="SRCR_2"/>
    <property type="match status" value="1"/>
</dbReference>
<dbReference type="PRINTS" id="PR00018">
    <property type="entry name" value="KRINGLE"/>
</dbReference>
<dbReference type="InterPro" id="IPR009069">
    <property type="entry name" value="Cys_alpha_HP_mot_SF"/>
</dbReference>
<reference evidence="7" key="1">
    <citation type="submission" date="2025-08" db="UniProtKB">
        <authorList>
            <consortium name="Ensembl"/>
        </authorList>
    </citation>
    <scope>IDENTIFICATION</scope>
</reference>
<dbReference type="GO" id="GO:0032543">
    <property type="term" value="P:mitochondrial translation"/>
    <property type="evidence" value="ECO:0007669"/>
    <property type="project" value="InterPro"/>
</dbReference>
<proteinExistence type="predicted"/>
<dbReference type="AlphaFoldDB" id="A0A672T9K3"/>
<evidence type="ECO:0000256" key="1">
    <source>
        <dbReference type="ARBA" id="ARBA00022572"/>
    </source>
</evidence>
<dbReference type="Ensembl" id="ENSSGRT00000117141.1">
    <property type="protein sequence ID" value="ENSSGRP00000110261.1"/>
    <property type="gene ID" value="ENSSGRG00000054256.1"/>
</dbReference>
<dbReference type="GO" id="GO:0005761">
    <property type="term" value="C:mitochondrial ribosome"/>
    <property type="evidence" value="ECO:0007669"/>
    <property type="project" value="InterPro"/>
</dbReference>